<reference evidence="1 2" key="1">
    <citation type="journal article" date="2012" name="PLoS ONE">
        <title>Genome sequence and transcriptome analysis of the radioresistant bacterium Deinococcus gobiensis: insights into the extreme environmental adaptations.</title>
        <authorList>
            <person name="Yuan M."/>
            <person name="Chen M."/>
            <person name="Zhang W."/>
            <person name="Lu W."/>
            <person name="Wang J."/>
            <person name="Yang M."/>
            <person name="Zhao P."/>
            <person name="Tang R."/>
            <person name="Li X."/>
            <person name="Hao Y."/>
            <person name="Zhou Z."/>
            <person name="Zhan Y."/>
            <person name="Yu H."/>
            <person name="Teng C."/>
            <person name="Yan Y."/>
            <person name="Ping S."/>
            <person name="Wang Y."/>
            <person name="Lin M."/>
        </authorList>
    </citation>
    <scope>NUCLEOTIDE SEQUENCE [LARGE SCALE GENOMIC DNA]</scope>
    <source>
        <strain evidence="1 2">I-0</strain>
    </source>
</reference>
<dbReference type="RefSeq" id="WP_014685363.1">
    <property type="nucleotide sequence ID" value="NC_017790.1"/>
</dbReference>
<dbReference type="HOGENOM" id="CLU_2245516_0_0_0"/>
<sequence length="104" mass="11169">MVADGRYDIRVPSNGTLGYYVLTAAVRAGRVTYWSTVSPDESLLTSATPATLAEHSDTYLAEIERCLTLARRTSSICRVSVGYSPLPPAPLQFDGSYWHAGGAA</sequence>
<dbReference type="KEGG" id="dgo:DGo_CA1953"/>
<evidence type="ECO:0000313" key="2">
    <source>
        <dbReference type="Proteomes" id="UP000007575"/>
    </source>
</evidence>
<evidence type="ECO:0000313" key="1">
    <source>
        <dbReference type="EMBL" id="AFD25880.1"/>
    </source>
</evidence>
<protein>
    <submittedName>
        <fullName evidence="1">Uncharacterized protein</fullName>
    </submittedName>
</protein>
<gene>
    <name evidence="1" type="ordered locus">DGo_CA1953</name>
</gene>
<keyword evidence="2" id="KW-1185">Reference proteome</keyword>
<dbReference type="AlphaFoldDB" id="H8GXM8"/>
<dbReference type="EMBL" id="CP002191">
    <property type="protein sequence ID" value="AFD25880.1"/>
    <property type="molecule type" value="Genomic_DNA"/>
</dbReference>
<dbReference type="STRING" id="745776.DGo_CA1953"/>
<organism evidence="1 2">
    <name type="scientific">Deinococcus gobiensis (strain DSM 21396 / JCM 16679 / CGMCC 1.7299 / I-0)</name>
    <dbReference type="NCBI Taxonomy" id="745776"/>
    <lineage>
        <taxon>Bacteria</taxon>
        <taxon>Thermotogati</taxon>
        <taxon>Deinococcota</taxon>
        <taxon>Deinococci</taxon>
        <taxon>Deinococcales</taxon>
        <taxon>Deinococcaceae</taxon>
        <taxon>Deinococcus</taxon>
    </lineage>
</organism>
<accession>H8GXM8</accession>
<dbReference type="Proteomes" id="UP000007575">
    <property type="component" value="Chromosome"/>
</dbReference>
<dbReference type="PATRIC" id="fig|745776.4.peg.2005"/>
<name>H8GXM8_DEIGI</name>
<proteinExistence type="predicted"/>